<keyword evidence="1" id="KW-1185">Reference proteome</keyword>
<name>A0A6J2YIH8_SITOR</name>
<gene>
    <name evidence="2" type="primary">LOC115887408</name>
</gene>
<proteinExistence type="predicted"/>
<dbReference type="SUPFAM" id="SSF56672">
    <property type="entry name" value="DNA/RNA polymerases"/>
    <property type="match status" value="1"/>
</dbReference>
<evidence type="ECO:0000313" key="2">
    <source>
        <dbReference type="RefSeq" id="XP_030762680.1"/>
    </source>
</evidence>
<accession>A0A6J2YIH8</accession>
<dbReference type="RefSeq" id="XP_030762680.1">
    <property type="nucleotide sequence ID" value="XM_030906820.1"/>
</dbReference>
<dbReference type="GeneID" id="115887408"/>
<dbReference type="InParanoid" id="A0A6J2YIH8"/>
<dbReference type="PANTHER" id="PTHR47331:SF1">
    <property type="entry name" value="GAG-LIKE PROTEIN"/>
    <property type="match status" value="1"/>
</dbReference>
<evidence type="ECO:0000313" key="1">
    <source>
        <dbReference type="Proteomes" id="UP000504635"/>
    </source>
</evidence>
<dbReference type="KEGG" id="soy:115887408"/>
<reference evidence="2" key="1">
    <citation type="submission" date="2025-08" db="UniProtKB">
        <authorList>
            <consortium name="RefSeq"/>
        </authorList>
    </citation>
    <scope>IDENTIFICATION</scope>
    <source>
        <tissue evidence="2">Gonads</tissue>
    </source>
</reference>
<organism evidence="1 2">
    <name type="scientific">Sitophilus oryzae</name>
    <name type="common">Rice weevil</name>
    <name type="synonym">Curculio oryzae</name>
    <dbReference type="NCBI Taxonomy" id="7048"/>
    <lineage>
        <taxon>Eukaryota</taxon>
        <taxon>Metazoa</taxon>
        <taxon>Ecdysozoa</taxon>
        <taxon>Arthropoda</taxon>
        <taxon>Hexapoda</taxon>
        <taxon>Insecta</taxon>
        <taxon>Pterygota</taxon>
        <taxon>Neoptera</taxon>
        <taxon>Endopterygota</taxon>
        <taxon>Coleoptera</taxon>
        <taxon>Polyphaga</taxon>
        <taxon>Cucujiformia</taxon>
        <taxon>Curculionidae</taxon>
        <taxon>Dryophthorinae</taxon>
        <taxon>Sitophilus</taxon>
    </lineage>
</organism>
<dbReference type="AlphaFoldDB" id="A0A6J2YIH8"/>
<sequence>MCNFSTSSNDEIYSLLKRFWEVEETVPPGSNVKFSSDEQLCEDIFSKTTERKDDGKFIVHIPLKCDPIILGDSREIATKRFYSLEKKLNCEPKLKEEYAAFMNEYIQLGHMREISKIDEHSNSGFLPHHAVVNENNPTTKLRVVFDGSAQTDNGTSFNSLQLVGPTIQDNLFSILLRFRQGPIVICADIVKMYRQIEIHRS</sequence>
<dbReference type="InterPro" id="IPR043502">
    <property type="entry name" value="DNA/RNA_pol_sf"/>
</dbReference>
<dbReference type="Proteomes" id="UP000504635">
    <property type="component" value="Unplaced"/>
</dbReference>
<dbReference type="OrthoDB" id="5876180at2759"/>
<dbReference type="PANTHER" id="PTHR47331">
    <property type="entry name" value="PHD-TYPE DOMAIN-CONTAINING PROTEIN"/>
    <property type="match status" value="1"/>
</dbReference>
<protein>
    <submittedName>
        <fullName evidence="2">Uncharacterized protein LOC115887408</fullName>
    </submittedName>
</protein>
<dbReference type="GO" id="GO:0071897">
    <property type="term" value="P:DNA biosynthetic process"/>
    <property type="evidence" value="ECO:0007669"/>
    <property type="project" value="UniProtKB-ARBA"/>
</dbReference>